<evidence type="ECO:0000313" key="3">
    <source>
        <dbReference type="Proteomes" id="UP001276659"/>
    </source>
</evidence>
<organism evidence="2 3">
    <name type="scientific">Lepraria neglecta</name>
    <dbReference type="NCBI Taxonomy" id="209136"/>
    <lineage>
        <taxon>Eukaryota</taxon>
        <taxon>Fungi</taxon>
        <taxon>Dikarya</taxon>
        <taxon>Ascomycota</taxon>
        <taxon>Pezizomycotina</taxon>
        <taxon>Lecanoromycetes</taxon>
        <taxon>OSLEUM clade</taxon>
        <taxon>Lecanoromycetidae</taxon>
        <taxon>Lecanorales</taxon>
        <taxon>Lecanorineae</taxon>
        <taxon>Stereocaulaceae</taxon>
        <taxon>Lepraria</taxon>
    </lineage>
</organism>
<dbReference type="AlphaFoldDB" id="A0AAE0DF52"/>
<comment type="caution">
    <text evidence="2">The sequence shown here is derived from an EMBL/GenBank/DDBJ whole genome shotgun (WGS) entry which is preliminary data.</text>
</comment>
<sequence length="123" mass="14184">MANHSVYEHGYSIGRAVWTRHDEIIQRYNDRIAPVYYIKAGRHYRNSLPEYLLQTRDGQEVYSRRPPQQHDNGTGQFNPSDLKLVPAAHNGPPGYGGERGGYSDRKGDRGDREPPPPYRERAY</sequence>
<evidence type="ECO:0000313" key="2">
    <source>
        <dbReference type="EMBL" id="KAK3166855.1"/>
    </source>
</evidence>
<dbReference type="EMBL" id="JASNWA010000011">
    <property type="protein sequence ID" value="KAK3166855.1"/>
    <property type="molecule type" value="Genomic_DNA"/>
</dbReference>
<evidence type="ECO:0000256" key="1">
    <source>
        <dbReference type="SAM" id="MobiDB-lite"/>
    </source>
</evidence>
<accession>A0AAE0DF52</accession>
<dbReference type="Proteomes" id="UP001276659">
    <property type="component" value="Unassembled WGS sequence"/>
</dbReference>
<feature type="compositionally biased region" description="Basic and acidic residues" evidence="1">
    <location>
        <begin position="101"/>
        <end position="123"/>
    </location>
</feature>
<reference evidence="2" key="1">
    <citation type="submission" date="2022-11" db="EMBL/GenBank/DDBJ databases">
        <title>Chromosomal genome sequence assembly and mating type (MAT) locus characterization of the leprose asexual lichenized fungus Lepraria neglecta (Nyl.) Erichsen.</title>
        <authorList>
            <person name="Allen J.L."/>
            <person name="Pfeffer B."/>
        </authorList>
    </citation>
    <scope>NUCLEOTIDE SEQUENCE</scope>
    <source>
        <strain evidence="2">Allen 5258</strain>
    </source>
</reference>
<keyword evidence="3" id="KW-1185">Reference proteome</keyword>
<gene>
    <name evidence="2" type="ORF">OEA41_009980</name>
</gene>
<name>A0AAE0DF52_9LECA</name>
<feature type="compositionally biased region" description="Polar residues" evidence="1">
    <location>
        <begin position="69"/>
        <end position="79"/>
    </location>
</feature>
<proteinExistence type="predicted"/>
<protein>
    <submittedName>
        <fullName evidence="2">Uncharacterized protein</fullName>
    </submittedName>
</protein>
<feature type="region of interest" description="Disordered" evidence="1">
    <location>
        <begin position="58"/>
        <end position="123"/>
    </location>
</feature>